<dbReference type="EMBL" id="QJJS01000010">
    <property type="protein sequence ID" value="PXW95206.1"/>
    <property type="molecule type" value="Genomic_DNA"/>
</dbReference>
<comment type="caution">
    <text evidence="1">The sequence shown here is derived from an EMBL/GenBank/DDBJ whole genome shotgun (WGS) entry which is preliminary data.</text>
</comment>
<sequence length="75" mass="8301">MTKTQQTLRRAQVTVEQVLPVTGLAYVRDATRSWAITRSTRGVGVDTLHPGQTVDITLVRVADSEFIGEYVVLND</sequence>
<evidence type="ECO:0000313" key="1">
    <source>
        <dbReference type="EMBL" id="PXW95206.1"/>
    </source>
</evidence>
<name>A0A318H6T1_9BURK</name>
<keyword evidence="2" id="KW-1185">Reference proteome</keyword>
<gene>
    <name evidence="1" type="ORF">C7444_11051</name>
</gene>
<evidence type="ECO:0008006" key="3">
    <source>
        <dbReference type="Google" id="ProtNLM"/>
    </source>
</evidence>
<dbReference type="RefSeq" id="WP_110401072.1">
    <property type="nucleotide sequence ID" value="NZ_QJJS01000010.1"/>
</dbReference>
<accession>A0A318H6T1</accession>
<reference evidence="1 2" key="1">
    <citation type="submission" date="2018-05" db="EMBL/GenBank/DDBJ databases">
        <title>Genomic Encyclopedia of Type Strains, Phase IV (KMG-IV): sequencing the most valuable type-strain genomes for metagenomic binning, comparative biology and taxonomic classification.</title>
        <authorList>
            <person name="Goeker M."/>
        </authorList>
    </citation>
    <scope>NUCLEOTIDE SEQUENCE [LARGE SCALE GENOMIC DNA]</scope>
    <source>
        <strain evidence="1 2">DSM 566</strain>
    </source>
</reference>
<organism evidence="1 2">
    <name type="scientific">Sphaerotilus hippei</name>
    <dbReference type="NCBI Taxonomy" id="744406"/>
    <lineage>
        <taxon>Bacteria</taxon>
        <taxon>Pseudomonadati</taxon>
        <taxon>Pseudomonadota</taxon>
        <taxon>Betaproteobacteria</taxon>
        <taxon>Burkholderiales</taxon>
        <taxon>Sphaerotilaceae</taxon>
        <taxon>Sphaerotilus</taxon>
    </lineage>
</organism>
<proteinExistence type="predicted"/>
<evidence type="ECO:0000313" key="2">
    <source>
        <dbReference type="Proteomes" id="UP000247811"/>
    </source>
</evidence>
<dbReference type="Proteomes" id="UP000247811">
    <property type="component" value="Unassembled WGS sequence"/>
</dbReference>
<protein>
    <recommendedName>
        <fullName evidence="3">TRAM domain-containing protein</fullName>
    </recommendedName>
</protein>
<dbReference type="OrthoDB" id="9156381at2"/>
<dbReference type="AlphaFoldDB" id="A0A318H6T1"/>